<proteinExistence type="predicted"/>
<protein>
    <submittedName>
        <fullName evidence="2">Uncharacterized protein</fullName>
    </submittedName>
</protein>
<feature type="compositionally biased region" description="Basic and acidic residues" evidence="1">
    <location>
        <begin position="135"/>
        <end position="145"/>
    </location>
</feature>
<sequence length="466" mass="52997">MEFSWQFSKLTPFLSVCDFASCLRVTKDWHEKFEKCRYFCLLSQSNLLPVVASKESMGPPPAFMNGTTSDASLIRQPWDPSKKIFYAGQVGFQYINTAQFLLVDAQTEELCSLLAGREDKESGFKVRQTRTSVRPQEKGSADDQKDALLKKHAEEGTQRPDKPFPPADDQQKEPIMLVTHGLYFRRGFEAQLENNRHDGIQLHFNQPPPRYTEPFEEWVVLKTALWGALQQGALVNSEYEILDRKNQPLWFFILWMSLFHFANFHSDSLRELYKPFLIFSHKEFKHAAKKSYRKSPSRGWEPRKPQEGKSNSDYQSADSDLDEENHTPSGVPPPASEQGSVSPPVSGDAPESDPDPWLMEAEAPVPMHQNLLGHSEPDEKFFKDGLRPEDLKASVKILEEPGGIEVEAFILADWGGGLFVRGGWDLNLYHVRFCLRRDPSASGGISMLYETENVVKYTAKGYPISL</sequence>
<dbReference type="VEuPathDB" id="CryptoDB:Cvel_17690"/>
<accession>A0A0G4FN58</accession>
<evidence type="ECO:0000256" key="1">
    <source>
        <dbReference type="SAM" id="MobiDB-lite"/>
    </source>
</evidence>
<feature type="region of interest" description="Disordered" evidence="1">
    <location>
        <begin position="290"/>
        <end position="359"/>
    </location>
</feature>
<organism evidence="2">
    <name type="scientific">Chromera velia CCMP2878</name>
    <dbReference type="NCBI Taxonomy" id="1169474"/>
    <lineage>
        <taxon>Eukaryota</taxon>
        <taxon>Sar</taxon>
        <taxon>Alveolata</taxon>
        <taxon>Colpodellida</taxon>
        <taxon>Chromeraceae</taxon>
        <taxon>Chromera</taxon>
    </lineage>
</organism>
<evidence type="ECO:0000313" key="2">
    <source>
        <dbReference type="EMBL" id="CEM15011.1"/>
    </source>
</evidence>
<feature type="compositionally biased region" description="Polar residues" evidence="1">
    <location>
        <begin position="308"/>
        <end position="318"/>
    </location>
</feature>
<name>A0A0G4FN58_9ALVE</name>
<dbReference type="EMBL" id="CDMZ01000471">
    <property type="protein sequence ID" value="CEM15011.1"/>
    <property type="molecule type" value="Genomic_DNA"/>
</dbReference>
<reference evidence="2" key="1">
    <citation type="submission" date="2014-11" db="EMBL/GenBank/DDBJ databases">
        <authorList>
            <person name="Otto D Thomas"/>
            <person name="Naeem Raeece"/>
        </authorList>
    </citation>
    <scope>NUCLEOTIDE SEQUENCE</scope>
</reference>
<feature type="region of interest" description="Disordered" evidence="1">
    <location>
        <begin position="124"/>
        <end position="145"/>
    </location>
</feature>
<gene>
    <name evidence="2" type="ORF">Cvel_17690</name>
</gene>
<dbReference type="AlphaFoldDB" id="A0A0G4FN58"/>